<protein>
    <submittedName>
        <fullName evidence="3">Uncharacterized protein</fullName>
    </submittedName>
</protein>
<feature type="compositionally biased region" description="Gly residues" evidence="1">
    <location>
        <begin position="1"/>
        <end position="10"/>
    </location>
</feature>
<keyword evidence="2" id="KW-1133">Transmembrane helix</keyword>
<dbReference type="Proteomes" id="UP000248326">
    <property type="component" value="Unassembled WGS sequence"/>
</dbReference>
<feature type="transmembrane region" description="Helical" evidence="2">
    <location>
        <begin position="40"/>
        <end position="63"/>
    </location>
</feature>
<proteinExistence type="predicted"/>
<organism evidence="3 4">
    <name type="scientific">Deinococcus yavapaiensis KR-236</name>
    <dbReference type="NCBI Taxonomy" id="694435"/>
    <lineage>
        <taxon>Bacteria</taxon>
        <taxon>Thermotogati</taxon>
        <taxon>Deinococcota</taxon>
        <taxon>Deinococci</taxon>
        <taxon>Deinococcales</taxon>
        <taxon>Deinococcaceae</taxon>
        <taxon>Deinococcus</taxon>
    </lineage>
</organism>
<dbReference type="AlphaFoldDB" id="A0A318SKF0"/>
<accession>A0A318SKF0</accession>
<keyword evidence="2" id="KW-0812">Transmembrane</keyword>
<keyword evidence="2" id="KW-0472">Membrane</keyword>
<feature type="compositionally biased region" description="Basic residues" evidence="1">
    <location>
        <begin position="17"/>
        <end position="32"/>
    </location>
</feature>
<evidence type="ECO:0000313" key="4">
    <source>
        <dbReference type="Proteomes" id="UP000248326"/>
    </source>
</evidence>
<keyword evidence="4" id="KW-1185">Reference proteome</keyword>
<reference evidence="3 4" key="1">
    <citation type="submission" date="2018-06" db="EMBL/GenBank/DDBJ databases">
        <title>Genomic Encyclopedia of Type Strains, Phase IV (KMG-IV): sequencing the most valuable type-strain genomes for metagenomic binning, comparative biology and taxonomic classification.</title>
        <authorList>
            <person name="Goeker M."/>
        </authorList>
    </citation>
    <scope>NUCLEOTIDE SEQUENCE [LARGE SCALE GENOMIC DNA]</scope>
    <source>
        <strain evidence="3 4">DSM 18048</strain>
    </source>
</reference>
<feature type="region of interest" description="Disordered" evidence="1">
    <location>
        <begin position="1"/>
        <end position="32"/>
    </location>
</feature>
<dbReference type="EMBL" id="QJSX01000010">
    <property type="protein sequence ID" value="PYE53055.1"/>
    <property type="molecule type" value="Genomic_DNA"/>
</dbReference>
<dbReference type="RefSeq" id="WP_110887271.1">
    <property type="nucleotide sequence ID" value="NZ_QJSX01000010.1"/>
</dbReference>
<evidence type="ECO:0000256" key="1">
    <source>
        <dbReference type="SAM" id="MobiDB-lite"/>
    </source>
</evidence>
<sequence>MSSFSGGGFSFGSHSHSSGHHHHHHRSHGGYRRASHRRSFGCAVFLGLFVSTAALIGGAVMWLA</sequence>
<gene>
    <name evidence="3" type="ORF">DES52_11038</name>
</gene>
<name>A0A318SKF0_9DEIO</name>
<comment type="caution">
    <text evidence="3">The sequence shown here is derived from an EMBL/GenBank/DDBJ whole genome shotgun (WGS) entry which is preliminary data.</text>
</comment>
<evidence type="ECO:0000256" key="2">
    <source>
        <dbReference type="SAM" id="Phobius"/>
    </source>
</evidence>
<evidence type="ECO:0000313" key="3">
    <source>
        <dbReference type="EMBL" id="PYE53055.1"/>
    </source>
</evidence>